<name>A0A9R1UXW3_LACSA</name>
<protein>
    <submittedName>
        <fullName evidence="2">Uncharacterized protein</fullName>
    </submittedName>
</protein>
<evidence type="ECO:0000313" key="2">
    <source>
        <dbReference type="EMBL" id="KAJ0195995.1"/>
    </source>
</evidence>
<keyword evidence="1" id="KW-1133">Transmembrane helix</keyword>
<feature type="transmembrane region" description="Helical" evidence="1">
    <location>
        <begin position="54"/>
        <end position="72"/>
    </location>
</feature>
<accession>A0A9R1UXW3</accession>
<evidence type="ECO:0000256" key="1">
    <source>
        <dbReference type="SAM" id="Phobius"/>
    </source>
</evidence>
<dbReference type="EMBL" id="NBSK02000007">
    <property type="protein sequence ID" value="KAJ0195995.1"/>
    <property type="molecule type" value="Genomic_DNA"/>
</dbReference>
<gene>
    <name evidence="2" type="ORF">LSAT_V11C700368810</name>
</gene>
<dbReference type="AlphaFoldDB" id="A0A9R1UXW3"/>
<sequence>MDNMMGQIKEDMTMRENKFSMWDKMTLLLHCLGVALNPKYYDKHYLAKHSSCIGLGRVLGFAMLLVLAPGGMKRNPPSEDREVIVGVLKAFENFSESEEEEN</sequence>
<keyword evidence="1" id="KW-0472">Membrane</keyword>
<keyword evidence="3" id="KW-1185">Reference proteome</keyword>
<dbReference type="Proteomes" id="UP000235145">
    <property type="component" value="Unassembled WGS sequence"/>
</dbReference>
<reference evidence="2 3" key="1">
    <citation type="journal article" date="2017" name="Nat. Commun.">
        <title>Genome assembly with in vitro proximity ligation data and whole-genome triplication in lettuce.</title>
        <authorList>
            <person name="Reyes-Chin-Wo S."/>
            <person name="Wang Z."/>
            <person name="Yang X."/>
            <person name="Kozik A."/>
            <person name="Arikit S."/>
            <person name="Song C."/>
            <person name="Xia L."/>
            <person name="Froenicke L."/>
            <person name="Lavelle D.O."/>
            <person name="Truco M.J."/>
            <person name="Xia R."/>
            <person name="Zhu S."/>
            <person name="Xu C."/>
            <person name="Xu H."/>
            <person name="Xu X."/>
            <person name="Cox K."/>
            <person name="Korf I."/>
            <person name="Meyers B.C."/>
            <person name="Michelmore R.W."/>
        </authorList>
    </citation>
    <scope>NUCLEOTIDE SEQUENCE [LARGE SCALE GENOMIC DNA]</scope>
    <source>
        <strain evidence="3">cv. Salinas</strain>
        <tissue evidence="2">Seedlings</tissue>
    </source>
</reference>
<evidence type="ECO:0000313" key="3">
    <source>
        <dbReference type="Proteomes" id="UP000235145"/>
    </source>
</evidence>
<keyword evidence="1" id="KW-0812">Transmembrane</keyword>
<proteinExistence type="predicted"/>
<comment type="caution">
    <text evidence="2">The sequence shown here is derived from an EMBL/GenBank/DDBJ whole genome shotgun (WGS) entry which is preliminary data.</text>
</comment>
<organism evidence="2 3">
    <name type="scientific">Lactuca sativa</name>
    <name type="common">Garden lettuce</name>
    <dbReference type="NCBI Taxonomy" id="4236"/>
    <lineage>
        <taxon>Eukaryota</taxon>
        <taxon>Viridiplantae</taxon>
        <taxon>Streptophyta</taxon>
        <taxon>Embryophyta</taxon>
        <taxon>Tracheophyta</taxon>
        <taxon>Spermatophyta</taxon>
        <taxon>Magnoliopsida</taxon>
        <taxon>eudicotyledons</taxon>
        <taxon>Gunneridae</taxon>
        <taxon>Pentapetalae</taxon>
        <taxon>asterids</taxon>
        <taxon>campanulids</taxon>
        <taxon>Asterales</taxon>
        <taxon>Asteraceae</taxon>
        <taxon>Cichorioideae</taxon>
        <taxon>Cichorieae</taxon>
        <taxon>Lactucinae</taxon>
        <taxon>Lactuca</taxon>
    </lineage>
</organism>